<dbReference type="Proteomes" id="UP000799766">
    <property type="component" value="Unassembled WGS sequence"/>
</dbReference>
<dbReference type="GO" id="GO:0008168">
    <property type="term" value="F:methyltransferase activity"/>
    <property type="evidence" value="ECO:0007669"/>
    <property type="project" value="UniProtKB-KW"/>
</dbReference>
<dbReference type="CDD" id="cd02440">
    <property type="entry name" value="AdoMet_MTases"/>
    <property type="match status" value="1"/>
</dbReference>
<evidence type="ECO:0000313" key="2">
    <source>
        <dbReference type="Proteomes" id="UP000799766"/>
    </source>
</evidence>
<dbReference type="OrthoDB" id="2013972at2759"/>
<dbReference type="Pfam" id="PF13489">
    <property type="entry name" value="Methyltransf_23"/>
    <property type="match status" value="1"/>
</dbReference>
<evidence type="ECO:0000313" key="1">
    <source>
        <dbReference type="EMBL" id="KAF2457349.1"/>
    </source>
</evidence>
<dbReference type="InterPro" id="IPR029063">
    <property type="entry name" value="SAM-dependent_MTases_sf"/>
</dbReference>
<dbReference type="PANTHER" id="PTHR43591">
    <property type="entry name" value="METHYLTRANSFERASE"/>
    <property type="match status" value="1"/>
</dbReference>
<organism evidence="1 2">
    <name type="scientific">Lineolata rhizophorae</name>
    <dbReference type="NCBI Taxonomy" id="578093"/>
    <lineage>
        <taxon>Eukaryota</taxon>
        <taxon>Fungi</taxon>
        <taxon>Dikarya</taxon>
        <taxon>Ascomycota</taxon>
        <taxon>Pezizomycotina</taxon>
        <taxon>Dothideomycetes</taxon>
        <taxon>Dothideomycetes incertae sedis</taxon>
        <taxon>Lineolatales</taxon>
        <taxon>Lineolataceae</taxon>
        <taxon>Lineolata</taxon>
    </lineage>
</organism>
<protein>
    <submittedName>
        <fullName evidence="1">S-adenosyl-L-methionine-dependent methyltransferase</fullName>
    </submittedName>
</protein>
<dbReference type="AlphaFoldDB" id="A0A6A6P0B8"/>
<dbReference type="EMBL" id="MU001680">
    <property type="protein sequence ID" value="KAF2457349.1"/>
    <property type="molecule type" value="Genomic_DNA"/>
</dbReference>
<keyword evidence="1" id="KW-0808">Transferase</keyword>
<reference evidence="1" key="1">
    <citation type="journal article" date="2020" name="Stud. Mycol.">
        <title>101 Dothideomycetes genomes: a test case for predicting lifestyles and emergence of pathogens.</title>
        <authorList>
            <person name="Haridas S."/>
            <person name="Albert R."/>
            <person name="Binder M."/>
            <person name="Bloem J."/>
            <person name="Labutti K."/>
            <person name="Salamov A."/>
            <person name="Andreopoulos B."/>
            <person name="Baker S."/>
            <person name="Barry K."/>
            <person name="Bills G."/>
            <person name="Bluhm B."/>
            <person name="Cannon C."/>
            <person name="Castanera R."/>
            <person name="Culley D."/>
            <person name="Daum C."/>
            <person name="Ezra D."/>
            <person name="Gonzalez J."/>
            <person name="Henrissat B."/>
            <person name="Kuo A."/>
            <person name="Liang C."/>
            <person name="Lipzen A."/>
            <person name="Lutzoni F."/>
            <person name="Magnuson J."/>
            <person name="Mondo S."/>
            <person name="Nolan M."/>
            <person name="Ohm R."/>
            <person name="Pangilinan J."/>
            <person name="Park H.-J."/>
            <person name="Ramirez L."/>
            <person name="Alfaro M."/>
            <person name="Sun H."/>
            <person name="Tritt A."/>
            <person name="Yoshinaga Y."/>
            <person name="Zwiers L.-H."/>
            <person name="Turgeon B."/>
            <person name="Goodwin S."/>
            <person name="Spatafora J."/>
            <person name="Crous P."/>
            <person name="Grigoriev I."/>
        </authorList>
    </citation>
    <scope>NUCLEOTIDE SEQUENCE</scope>
    <source>
        <strain evidence="1">ATCC 16933</strain>
    </source>
</reference>
<name>A0A6A6P0B8_9PEZI</name>
<accession>A0A6A6P0B8</accession>
<gene>
    <name evidence="1" type="ORF">BDY21DRAFT_23269</name>
</gene>
<sequence>MNHKFENGRRYHSYKSGQYLFPNDEPEADRLDIHHHICLMQLDGELNIAPLPSDFSGRVLDLGTGTGIWASDMGDKYPSAEILGVDLSPPESSCVRFEVDDIEEQWTYGRPFNFIHARWLAGAIRDWPKLMRQTYDNLAPGGWAEFKDWDVRPRLANGSFDLPDNSIKKWHDLVVGTCESLAGTATGITSPGIEMRKRFEDAGFANIQERVFILPVGGWPQDEKLKEIGKYYFFALREGLEALSLRILTTFLNWKPEEVKVLNAKFREEMKTTQFYHKYHMVCGQKASSAS</sequence>
<dbReference type="Gene3D" id="3.40.50.150">
    <property type="entry name" value="Vaccinia Virus protein VP39"/>
    <property type="match status" value="1"/>
</dbReference>
<dbReference type="GO" id="GO:0032259">
    <property type="term" value="P:methylation"/>
    <property type="evidence" value="ECO:0007669"/>
    <property type="project" value="UniProtKB-KW"/>
</dbReference>
<dbReference type="SUPFAM" id="SSF53335">
    <property type="entry name" value="S-adenosyl-L-methionine-dependent methyltransferases"/>
    <property type="match status" value="1"/>
</dbReference>
<keyword evidence="1" id="KW-0489">Methyltransferase</keyword>
<keyword evidence="2" id="KW-1185">Reference proteome</keyword>
<dbReference type="PANTHER" id="PTHR43591:SF24">
    <property type="entry name" value="2-METHOXY-6-POLYPRENYL-1,4-BENZOQUINOL METHYLASE, MITOCHONDRIAL"/>
    <property type="match status" value="1"/>
</dbReference>
<proteinExistence type="predicted"/>